<dbReference type="Gene3D" id="3.40.50.2020">
    <property type="match status" value="1"/>
</dbReference>
<sequence length="227" mass="25563">MSNASHRSALARGIKLLNKLLDPILDLVFPPKCEVCKQPGKAHLCPDCFSKIKFMKPHLGIYSVAVYEGTLREAIKRFKFHKRKNLAKPLGILLVQYLSQTPLKIEELDMIVPVPLHQKRFGERGFNQAEHLAQVVAKYHELPVVNAIQRIRNTKANFDLPRNERFANVREAFAVTQKGQVENKRVLLLDDIYTTGATIAECSKVLNAAGAKRIEILTLSRAMEVAA</sequence>
<accession>A0A2H0Y0Y0</accession>
<dbReference type="PANTHER" id="PTHR47505:SF1">
    <property type="entry name" value="DNA UTILIZATION PROTEIN YHGH"/>
    <property type="match status" value="1"/>
</dbReference>
<dbReference type="PANTHER" id="PTHR47505">
    <property type="entry name" value="DNA UTILIZATION PROTEIN YHGH"/>
    <property type="match status" value="1"/>
</dbReference>
<evidence type="ECO:0000313" key="4">
    <source>
        <dbReference type="EMBL" id="PIS31156.1"/>
    </source>
</evidence>
<feature type="domain" description="Double zinc ribbon" evidence="3">
    <location>
        <begin position="24"/>
        <end position="57"/>
    </location>
</feature>
<dbReference type="InterPro" id="IPR044005">
    <property type="entry name" value="DZR_2"/>
</dbReference>
<dbReference type="Proteomes" id="UP000231343">
    <property type="component" value="Unassembled WGS sequence"/>
</dbReference>
<dbReference type="InterPro" id="IPR000836">
    <property type="entry name" value="PRTase_dom"/>
</dbReference>
<dbReference type="Pfam" id="PF00156">
    <property type="entry name" value="Pribosyltran"/>
    <property type="match status" value="1"/>
</dbReference>
<protein>
    <recommendedName>
        <fullName evidence="6">ComF family protein</fullName>
    </recommendedName>
</protein>
<evidence type="ECO:0008006" key="6">
    <source>
        <dbReference type="Google" id="ProtNLM"/>
    </source>
</evidence>
<comment type="caution">
    <text evidence="4">The sequence shown here is derived from an EMBL/GenBank/DDBJ whole genome shotgun (WGS) entry which is preliminary data.</text>
</comment>
<dbReference type="InterPro" id="IPR029057">
    <property type="entry name" value="PRTase-like"/>
</dbReference>
<dbReference type="SUPFAM" id="SSF53271">
    <property type="entry name" value="PRTase-like"/>
    <property type="match status" value="1"/>
</dbReference>
<name>A0A2H0Y0Y0_UNCSA</name>
<evidence type="ECO:0000259" key="3">
    <source>
        <dbReference type="Pfam" id="PF18912"/>
    </source>
</evidence>
<dbReference type="CDD" id="cd06223">
    <property type="entry name" value="PRTases_typeI"/>
    <property type="match status" value="1"/>
</dbReference>
<dbReference type="Pfam" id="PF18912">
    <property type="entry name" value="DZR_2"/>
    <property type="match status" value="1"/>
</dbReference>
<dbReference type="InterPro" id="IPR051910">
    <property type="entry name" value="ComF/GntX_DNA_util-trans"/>
</dbReference>
<feature type="domain" description="Phosphoribosyltransferase" evidence="2">
    <location>
        <begin position="125"/>
        <end position="221"/>
    </location>
</feature>
<organism evidence="4 5">
    <name type="scientific">Candidatus Saganbacteria bacterium CG08_land_8_20_14_0_20_45_16</name>
    <dbReference type="NCBI Taxonomy" id="2014293"/>
    <lineage>
        <taxon>Bacteria</taxon>
        <taxon>Bacillati</taxon>
        <taxon>Saganbacteria</taxon>
    </lineage>
</organism>
<reference evidence="4 5" key="1">
    <citation type="submission" date="2017-09" db="EMBL/GenBank/DDBJ databases">
        <title>Depth-based differentiation of microbial function through sediment-hosted aquifers and enrichment of novel symbionts in the deep terrestrial subsurface.</title>
        <authorList>
            <person name="Probst A.J."/>
            <person name="Ladd B."/>
            <person name="Jarett J.K."/>
            <person name="Geller-Mcgrath D.E."/>
            <person name="Sieber C.M."/>
            <person name="Emerson J.B."/>
            <person name="Anantharaman K."/>
            <person name="Thomas B.C."/>
            <person name="Malmstrom R."/>
            <person name="Stieglmeier M."/>
            <person name="Klingl A."/>
            <person name="Woyke T."/>
            <person name="Ryan C.M."/>
            <person name="Banfield J.F."/>
        </authorList>
    </citation>
    <scope>NUCLEOTIDE SEQUENCE [LARGE SCALE GENOMIC DNA]</scope>
    <source>
        <strain evidence="4">CG08_land_8_20_14_0_20_45_16</strain>
    </source>
</reference>
<gene>
    <name evidence="4" type="ORF">COT42_01755</name>
</gene>
<proteinExistence type="inferred from homology"/>
<evidence type="ECO:0000256" key="1">
    <source>
        <dbReference type="ARBA" id="ARBA00008007"/>
    </source>
</evidence>
<comment type="similarity">
    <text evidence="1">Belongs to the ComF/GntX family.</text>
</comment>
<evidence type="ECO:0000259" key="2">
    <source>
        <dbReference type="Pfam" id="PF00156"/>
    </source>
</evidence>
<evidence type="ECO:0000313" key="5">
    <source>
        <dbReference type="Proteomes" id="UP000231343"/>
    </source>
</evidence>
<dbReference type="EMBL" id="PEYM01000035">
    <property type="protein sequence ID" value="PIS31156.1"/>
    <property type="molecule type" value="Genomic_DNA"/>
</dbReference>
<dbReference type="AlphaFoldDB" id="A0A2H0Y0Y0"/>